<dbReference type="SMART" id="SM00178">
    <property type="entry name" value="SAR"/>
    <property type="match status" value="1"/>
</dbReference>
<dbReference type="InterPro" id="IPR024156">
    <property type="entry name" value="Small_GTPase_ARF"/>
</dbReference>
<keyword evidence="5" id="KW-0479">Metal-binding</keyword>
<evidence type="ECO:0000256" key="4">
    <source>
        <dbReference type="PIRSR" id="PIRSR606689-1"/>
    </source>
</evidence>
<name>A0A914UL36_9BILA</name>
<feature type="binding site" evidence="5">
    <location>
        <position position="27"/>
    </location>
    <ligand>
        <name>Mg(2+)</name>
        <dbReference type="ChEBI" id="CHEBI:18420"/>
    </ligand>
</feature>
<evidence type="ECO:0000256" key="3">
    <source>
        <dbReference type="ARBA" id="ARBA00023134"/>
    </source>
</evidence>
<dbReference type="InterPro" id="IPR006689">
    <property type="entry name" value="Small_GTPase_ARF/SAR"/>
</dbReference>
<evidence type="ECO:0000256" key="5">
    <source>
        <dbReference type="PIRSR" id="PIRSR606689-2"/>
    </source>
</evidence>
<reference evidence="7" key="1">
    <citation type="submission" date="2022-11" db="UniProtKB">
        <authorList>
            <consortium name="WormBaseParasite"/>
        </authorList>
    </citation>
    <scope>IDENTIFICATION</scope>
</reference>
<dbReference type="Pfam" id="PF00025">
    <property type="entry name" value="Arf"/>
    <property type="match status" value="1"/>
</dbReference>
<dbReference type="PRINTS" id="PR00328">
    <property type="entry name" value="SAR1GTPBP"/>
</dbReference>
<dbReference type="Proteomes" id="UP000887566">
    <property type="component" value="Unplaced"/>
</dbReference>
<evidence type="ECO:0000256" key="1">
    <source>
        <dbReference type="ARBA" id="ARBA00010290"/>
    </source>
</evidence>
<dbReference type="NCBIfam" id="TIGR00231">
    <property type="entry name" value="small_GTP"/>
    <property type="match status" value="1"/>
</dbReference>
<keyword evidence="6" id="KW-1185">Reference proteome</keyword>
<dbReference type="FunFam" id="3.40.50.300:FF:000412">
    <property type="entry name" value="ADP-ribosylation factor 1"/>
    <property type="match status" value="1"/>
</dbReference>
<dbReference type="PROSITE" id="PS51419">
    <property type="entry name" value="RAB"/>
    <property type="match status" value="1"/>
</dbReference>
<feature type="binding site" evidence="5">
    <location>
        <position position="44"/>
    </location>
    <ligand>
        <name>Mg(2+)</name>
        <dbReference type="ChEBI" id="CHEBI:18420"/>
    </ligand>
</feature>
<organism evidence="6 7">
    <name type="scientific">Plectus sambesii</name>
    <dbReference type="NCBI Taxonomy" id="2011161"/>
    <lineage>
        <taxon>Eukaryota</taxon>
        <taxon>Metazoa</taxon>
        <taxon>Ecdysozoa</taxon>
        <taxon>Nematoda</taxon>
        <taxon>Chromadorea</taxon>
        <taxon>Plectida</taxon>
        <taxon>Plectina</taxon>
        <taxon>Plectoidea</taxon>
        <taxon>Plectidae</taxon>
        <taxon>Plectus</taxon>
    </lineage>
</organism>
<proteinExistence type="inferred from homology"/>
<keyword evidence="2 4" id="KW-0547">Nucleotide-binding</keyword>
<accession>A0A914UL36</accession>
<dbReference type="SMART" id="SM00175">
    <property type="entry name" value="RAB"/>
    <property type="match status" value="1"/>
</dbReference>
<sequence>MGQRMSMPDLHGTYQIVMLGLDNAGKSTSLYRLKLDRFVQPAPTVGFNCEKFKPSSGAAKGQTFTIWDVGGQEKLRPLWRSYIRQTDAIVFVVDSTDAERFEEAKLELHNLLRLADIPAFVPVLLLANKQDLPTAVAQDEIEQVVGVKDLGPNHTTRTLCCCAVTGEGLDDVLDALHELIQTSRKLDKGKKRQLR</sequence>
<feature type="binding site" evidence="4">
    <location>
        <begin position="20"/>
        <end position="27"/>
    </location>
    <ligand>
        <name>GTP</name>
        <dbReference type="ChEBI" id="CHEBI:37565"/>
    </ligand>
</feature>
<protein>
    <submittedName>
        <fullName evidence="7">Uncharacterized protein</fullName>
    </submittedName>
</protein>
<dbReference type="InterPro" id="IPR005225">
    <property type="entry name" value="Small_GTP-bd"/>
</dbReference>
<dbReference type="PANTHER" id="PTHR11711">
    <property type="entry name" value="ADP RIBOSYLATION FACTOR-RELATED"/>
    <property type="match status" value="1"/>
</dbReference>
<dbReference type="SMART" id="SM00173">
    <property type="entry name" value="RAS"/>
    <property type="match status" value="1"/>
</dbReference>
<dbReference type="SMART" id="SM00177">
    <property type="entry name" value="ARF"/>
    <property type="match status" value="1"/>
</dbReference>
<dbReference type="GO" id="GO:0030010">
    <property type="term" value="P:establishment of cell polarity"/>
    <property type="evidence" value="ECO:0007669"/>
    <property type="project" value="UniProtKB-ARBA"/>
</dbReference>
<dbReference type="Gene3D" id="3.40.50.300">
    <property type="entry name" value="P-loop containing nucleotide triphosphate hydrolases"/>
    <property type="match status" value="1"/>
</dbReference>
<dbReference type="InterPro" id="IPR027417">
    <property type="entry name" value="P-loop_NTPase"/>
</dbReference>
<dbReference type="SUPFAM" id="SSF52540">
    <property type="entry name" value="P-loop containing nucleoside triphosphate hydrolases"/>
    <property type="match status" value="1"/>
</dbReference>
<feature type="binding site" evidence="4">
    <location>
        <begin position="128"/>
        <end position="131"/>
    </location>
    <ligand>
        <name>GTP</name>
        <dbReference type="ChEBI" id="CHEBI:37565"/>
    </ligand>
</feature>
<dbReference type="GO" id="GO:0005525">
    <property type="term" value="F:GTP binding"/>
    <property type="evidence" value="ECO:0007669"/>
    <property type="project" value="UniProtKB-KW"/>
</dbReference>
<dbReference type="PROSITE" id="PS51417">
    <property type="entry name" value="ARF"/>
    <property type="match status" value="1"/>
</dbReference>
<dbReference type="WBParaSite" id="PSAMB.scaffold106size78906.g2136.t1">
    <property type="protein sequence ID" value="PSAMB.scaffold106size78906.g2136.t1"/>
    <property type="gene ID" value="PSAMB.scaffold106size78906.g2136"/>
</dbReference>
<keyword evidence="5" id="KW-0460">Magnesium</keyword>
<dbReference type="GO" id="GO:0046872">
    <property type="term" value="F:metal ion binding"/>
    <property type="evidence" value="ECO:0007669"/>
    <property type="project" value="UniProtKB-KW"/>
</dbReference>
<feature type="binding site" evidence="4">
    <location>
        <position position="71"/>
    </location>
    <ligand>
        <name>GTP</name>
        <dbReference type="ChEBI" id="CHEBI:37565"/>
    </ligand>
</feature>
<dbReference type="GO" id="GO:0003924">
    <property type="term" value="F:GTPase activity"/>
    <property type="evidence" value="ECO:0007669"/>
    <property type="project" value="InterPro"/>
</dbReference>
<evidence type="ECO:0000256" key="2">
    <source>
        <dbReference type="ARBA" id="ARBA00022741"/>
    </source>
</evidence>
<dbReference type="PROSITE" id="PS51422">
    <property type="entry name" value="SAR1"/>
    <property type="match status" value="1"/>
</dbReference>
<evidence type="ECO:0000313" key="7">
    <source>
        <dbReference type="WBParaSite" id="PSAMB.scaffold106size78906.g2136.t1"/>
    </source>
</evidence>
<dbReference type="AlphaFoldDB" id="A0A914UL36"/>
<keyword evidence="3 4" id="KW-0342">GTP-binding</keyword>
<comment type="similarity">
    <text evidence="1">Belongs to the small GTPase superfamily. Arf family.</text>
</comment>
<evidence type="ECO:0000313" key="6">
    <source>
        <dbReference type="Proteomes" id="UP000887566"/>
    </source>
</evidence>